<evidence type="ECO:0000259" key="1">
    <source>
        <dbReference type="Pfam" id="PF03781"/>
    </source>
</evidence>
<dbReference type="PANTHER" id="PTHR23150">
    <property type="entry name" value="SULFATASE MODIFYING FACTOR 1, 2"/>
    <property type="match status" value="1"/>
</dbReference>
<dbReference type="Proteomes" id="UP000571950">
    <property type="component" value="Unassembled WGS sequence"/>
</dbReference>
<dbReference type="InterPro" id="IPR051043">
    <property type="entry name" value="Sulfatase_Mod_Factor_Kinase"/>
</dbReference>
<protein>
    <submittedName>
        <fullName evidence="2">Formylglycine-generating enzyme required for sulfatase activity</fullName>
    </submittedName>
</protein>
<feature type="domain" description="Sulfatase-modifying factor enzyme-like" evidence="1">
    <location>
        <begin position="19"/>
        <end position="321"/>
    </location>
</feature>
<reference evidence="2 3" key="1">
    <citation type="submission" date="2020-08" db="EMBL/GenBank/DDBJ databases">
        <title>Genomic Encyclopedia of Type Strains, Phase IV (KMG-IV): sequencing the most valuable type-strain genomes for metagenomic binning, comparative biology and taxonomic classification.</title>
        <authorList>
            <person name="Goeker M."/>
        </authorList>
    </citation>
    <scope>NUCLEOTIDE SEQUENCE [LARGE SCALE GENOMIC DNA]</scope>
    <source>
        <strain evidence="2 3">DSM 26189</strain>
    </source>
</reference>
<dbReference type="SUPFAM" id="SSF56436">
    <property type="entry name" value="C-type lectin-like"/>
    <property type="match status" value="1"/>
</dbReference>
<dbReference type="Gene3D" id="3.90.1580.10">
    <property type="entry name" value="paralog of FGE (formylglycine-generating enzyme)"/>
    <property type="match status" value="1"/>
</dbReference>
<dbReference type="Pfam" id="PF03781">
    <property type="entry name" value="FGE-sulfatase"/>
    <property type="match status" value="1"/>
</dbReference>
<evidence type="ECO:0000313" key="2">
    <source>
        <dbReference type="EMBL" id="MBB3927166.1"/>
    </source>
</evidence>
<dbReference type="GO" id="GO:0120147">
    <property type="term" value="F:formylglycine-generating oxidase activity"/>
    <property type="evidence" value="ECO:0007669"/>
    <property type="project" value="TreeGrafter"/>
</dbReference>
<evidence type="ECO:0000313" key="3">
    <source>
        <dbReference type="Proteomes" id="UP000571950"/>
    </source>
</evidence>
<gene>
    <name evidence="2" type="ORF">GGR43_002889</name>
</gene>
<organism evidence="2 3">
    <name type="scientific">Sphingobium jiangsuense</name>
    <dbReference type="NCBI Taxonomy" id="870476"/>
    <lineage>
        <taxon>Bacteria</taxon>
        <taxon>Pseudomonadati</taxon>
        <taxon>Pseudomonadota</taxon>
        <taxon>Alphaproteobacteria</taxon>
        <taxon>Sphingomonadales</taxon>
        <taxon>Sphingomonadaceae</taxon>
        <taxon>Sphingobium</taxon>
    </lineage>
</organism>
<dbReference type="InterPro" id="IPR042095">
    <property type="entry name" value="SUMF_sf"/>
</dbReference>
<dbReference type="AlphaFoldDB" id="A0A7W6BHM0"/>
<dbReference type="EMBL" id="JACIDT010000010">
    <property type="protein sequence ID" value="MBB3927166.1"/>
    <property type="molecule type" value="Genomic_DNA"/>
</dbReference>
<name>A0A7W6BHM0_9SPHN</name>
<proteinExistence type="predicted"/>
<dbReference type="InterPro" id="IPR005532">
    <property type="entry name" value="SUMF_dom"/>
</dbReference>
<accession>A0A7W6BHM0</accession>
<sequence length="329" mass="37263">MSGIAQEQNVHFEDMRHKGMRRLSGGTFSMGSERFYPEEAPVRQVRVDPFWIDEAPVTNRDFQRFVEATGYVTFAEIAPDPKDYPGLLPELAQPGSLVFRRTRGPVAMDDFSQWWSFELGADWRHPWGPESSIEGLEDHPVVQIAWQDAEAYAQWAGKQLPTEAEWEYAARGGLVRAEFAWGDELAPGGQMLANYWQGNFPYANQMLDGWERTSPVRTYPANGHGLFDMIGNVWEWTVDWWSLPSPMKKASKGACCIPANPRGGKERESYDPCSPDVRIARKVLKGGSHLCAPNYCQRYRPAARHPQPVDSPTSHIGFRCIVRETVEKG</sequence>
<dbReference type="PANTHER" id="PTHR23150:SF19">
    <property type="entry name" value="FORMYLGLYCINE-GENERATING ENZYME"/>
    <property type="match status" value="1"/>
</dbReference>
<keyword evidence="3" id="KW-1185">Reference proteome</keyword>
<dbReference type="InterPro" id="IPR016187">
    <property type="entry name" value="CTDL_fold"/>
</dbReference>
<comment type="caution">
    <text evidence="2">The sequence shown here is derived from an EMBL/GenBank/DDBJ whole genome shotgun (WGS) entry which is preliminary data.</text>
</comment>